<feature type="non-terminal residue" evidence="4">
    <location>
        <position position="1"/>
    </location>
</feature>
<dbReference type="Gene3D" id="3.40.50.300">
    <property type="entry name" value="P-loop containing nucleotide triphosphate hydrolases"/>
    <property type="match status" value="1"/>
</dbReference>
<proteinExistence type="predicted"/>
<accession>A0AAD4DFS4</accession>
<dbReference type="AlphaFoldDB" id="A0AAD4DFS4"/>
<reference evidence="4" key="1">
    <citation type="journal article" date="2020" name="Fungal Divers.">
        <title>Resolving the Mortierellaceae phylogeny through synthesis of multi-gene phylogenetics and phylogenomics.</title>
        <authorList>
            <person name="Vandepol N."/>
            <person name="Liber J."/>
            <person name="Desiro A."/>
            <person name="Na H."/>
            <person name="Kennedy M."/>
            <person name="Barry K."/>
            <person name="Grigoriev I.V."/>
            <person name="Miller A.N."/>
            <person name="O'Donnell K."/>
            <person name="Stajich J.E."/>
            <person name="Bonito G."/>
        </authorList>
    </citation>
    <scope>NUCLEOTIDE SEQUENCE</scope>
    <source>
        <strain evidence="4">NRRL 28262</strain>
    </source>
</reference>
<dbReference type="InterPro" id="IPR007111">
    <property type="entry name" value="NACHT_NTPase"/>
</dbReference>
<gene>
    <name evidence="4" type="primary">WDR31_7</name>
    <name evidence="4" type="ORF">BGZ95_006649</name>
</gene>
<feature type="domain" description="NACHT" evidence="2">
    <location>
        <begin position="656"/>
        <end position="814"/>
    </location>
</feature>
<protein>
    <submittedName>
        <fullName evidence="4">WD_REPEATS_REGION domain-containing protein</fullName>
    </submittedName>
</protein>
<evidence type="ECO:0000259" key="3">
    <source>
        <dbReference type="Pfam" id="PF23948"/>
    </source>
</evidence>
<dbReference type="EMBL" id="JAAAIL010000311">
    <property type="protein sequence ID" value="KAG0277026.1"/>
    <property type="molecule type" value="Genomic_DNA"/>
</dbReference>
<feature type="domain" description="Arm-like repeat" evidence="3">
    <location>
        <begin position="203"/>
        <end position="549"/>
    </location>
</feature>
<name>A0AAD4DFS4_9FUNG</name>
<dbReference type="InterPro" id="IPR011044">
    <property type="entry name" value="Quino_amine_DH_bsu"/>
</dbReference>
<dbReference type="SUPFAM" id="SSF52540">
    <property type="entry name" value="P-loop containing nucleoside triphosphate hydrolases"/>
    <property type="match status" value="1"/>
</dbReference>
<comment type="caution">
    <text evidence="4">The sequence shown here is derived from an EMBL/GenBank/DDBJ whole genome shotgun (WGS) entry which is preliminary data.</text>
</comment>
<keyword evidence="5" id="KW-1185">Reference proteome</keyword>
<feature type="compositionally biased region" description="Polar residues" evidence="1">
    <location>
        <begin position="169"/>
        <end position="183"/>
    </location>
</feature>
<dbReference type="InterPro" id="IPR001646">
    <property type="entry name" value="5peptide_repeat"/>
</dbReference>
<organism evidence="4 5">
    <name type="scientific">Linnemannia exigua</name>
    <dbReference type="NCBI Taxonomy" id="604196"/>
    <lineage>
        <taxon>Eukaryota</taxon>
        <taxon>Fungi</taxon>
        <taxon>Fungi incertae sedis</taxon>
        <taxon>Mucoromycota</taxon>
        <taxon>Mortierellomycotina</taxon>
        <taxon>Mortierellomycetes</taxon>
        <taxon>Mortierellales</taxon>
        <taxon>Mortierellaceae</taxon>
        <taxon>Linnemannia</taxon>
    </lineage>
</organism>
<sequence length="1212" mass="135762">MWNCHMAKNSLIRPHIIGDGDDCNTTRPVRKRDKILGFLCLSNYKPKDSKNKTSSQAVNAQVSPKATGVHSVVSQSCSFDNTISLAPVSSADKPLPTLSTEATGISGVFTEDVPKPAIRTELPGLQDRIEVTQQLLYCNRLIIDGQLMFLSAGSAAKRPSDVPAIEEASATTDTQESDNNGLQEQKVDEAERNWIKAIGLNPIQQEHLRWLVAKVVEEFVKDDLKGSAAIAEVVILGPVLERDIYRSLLSCFIAKFEQDTILDVVLLQGIVQLIEGASPGYLEDDDLVRTLAVLRQRLQGTHKPPSEHVFQLTIAVSRLLDVMVNSKVKDVNSSDDHQPLIASLMELKDNADPILKFQVEYALQASQYIPDDESTLQAVLRFAGGFTMAALEGASVCKLDPANFFSSLKTLRQAAGHAHEATKSILEGMGASPIGRFGAMKSLLHGIRKGNKHEWYLTLLAAKTFVREGQLADFSQVVCEAFCRDERAFQIGVCQILGEIAMGLLWDLLTRQHAVDFLSALFRNAVGWKQHVDVKEWILIILTQLSDSQDASLKEYSTAVLQDLKQGYVTTASTTAISYSLKSRLPLPESSPLLTRVQKIPYLEYDLHKLRLQRLEESRQRIYIPPMAKPSLQAPDDSSFPLMDKVQEFLASSREVMLILGDSGAGKSAFNLELEHTLWMNYKRRGPIPLYINLPTINDPAHDLIKKQLHYRNFSDKQIQEMTLHREFVLICDGYDESQLKINLHSTNQFNRAGQRKVQVIVSCRSQYLGQNYRSRFQSQPFDRNQFTSQNFLEEAVITPFSKQQIEDYVSRFIPLEPRPWVKEEYIRMLTTIPNLMDLVKNPFLLTLALETLPAITEGKKDLSAIRIARVQLYDAFVVHWLRVNKRRLENNALTVHDRDVFDQLLDAGFISMGIDYSMKLALAIFDKQDGAPVIQYNHLRDKNSWKVEFFDANPVVRLLLESLPLTRSGNHFQFLHRSMLEYFFSRVIYSPAQLDEEFDPHVETPSPSSATLFDQDNPLFRRDLVSESSIILFLCDRVNLNSDFRQQLCSVIERSKTGPIAAIASTNASFITAATNAITILVRAGVSFNSADLRGIKIPGADLSGGQFDSAQFQGADLVGANLAGAWLRQANLSQAQLEGVKFEELPYLEVNALVKACAYSPDGRTLALAAGLFAGWLEVYDTSTWARIYQIRAGLMQITSIAFSFDGQYI</sequence>
<dbReference type="Pfam" id="PF05729">
    <property type="entry name" value="NACHT"/>
    <property type="match status" value="1"/>
</dbReference>
<feature type="region of interest" description="Disordered" evidence="1">
    <location>
        <begin position="161"/>
        <end position="185"/>
    </location>
</feature>
<dbReference type="Pfam" id="PF00805">
    <property type="entry name" value="Pentapeptide"/>
    <property type="match status" value="1"/>
</dbReference>
<evidence type="ECO:0000313" key="4">
    <source>
        <dbReference type="EMBL" id="KAG0277026.1"/>
    </source>
</evidence>
<dbReference type="Proteomes" id="UP001194580">
    <property type="component" value="Unassembled WGS sequence"/>
</dbReference>
<evidence type="ECO:0000259" key="2">
    <source>
        <dbReference type="Pfam" id="PF05729"/>
    </source>
</evidence>
<dbReference type="InterPro" id="IPR015943">
    <property type="entry name" value="WD40/YVTN_repeat-like_dom_sf"/>
</dbReference>
<dbReference type="Pfam" id="PF23948">
    <property type="entry name" value="ARM_5"/>
    <property type="match status" value="1"/>
</dbReference>
<dbReference type="InterPro" id="IPR056251">
    <property type="entry name" value="Arm_rpt_dom"/>
</dbReference>
<dbReference type="SUPFAM" id="SSF141571">
    <property type="entry name" value="Pentapeptide repeat-like"/>
    <property type="match status" value="1"/>
</dbReference>
<evidence type="ECO:0000256" key="1">
    <source>
        <dbReference type="SAM" id="MobiDB-lite"/>
    </source>
</evidence>
<dbReference type="InterPro" id="IPR027417">
    <property type="entry name" value="P-loop_NTPase"/>
</dbReference>
<dbReference type="SUPFAM" id="SSF50969">
    <property type="entry name" value="YVTN repeat-like/Quinoprotein amine dehydrogenase"/>
    <property type="match status" value="1"/>
</dbReference>
<evidence type="ECO:0000313" key="5">
    <source>
        <dbReference type="Proteomes" id="UP001194580"/>
    </source>
</evidence>
<dbReference type="Gene3D" id="2.160.20.80">
    <property type="entry name" value="E3 ubiquitin-protein ligase SopA"/>
    <property type="match status" value="1"/>
</dbReference>
<dbReference type="Gene3D" id="2.130.10.10">
    <property type="entry name" value="YVTN repeat-like/Quinoprotein amine dehydrogenase"/>
    <property type="match status" value="1"/>
</dbReference>